<comment type="caution">
    <text evidence="1">The sequence shown here is derived from an EMBL/GenBank/DDBJ whole genome shotgun (WGS) entry which is preliminary data.</text>
</comment>
<dbReference type="Gene3D" id="3.30.420.40">
    <property type="match status" value="2"/>
</dbReference>
<sequence length="364" mass="40548">MIASLLRNLNKGHHSLGIEVTDEAIKLCEIREKRDRSVRIVNYAAAPLPAGAVKDGRIIELETMQSTLKELLAVNKIGARHVHFAIPSPTTMVRLLQLPDIPHHELKKLVQYEMKHNVHVAFEQPHYDFVKLATSRNAAEKAVNPVSSAELETAAALGEPVSSQPLADVLVAAAPLQVLEAYNELFMKLKLIPDSFEIKAFSMIRLLEKTKTNVNGLHLIVDVNRTSSELTIIEDGVFRMTRTAEISFKSMTEGAVGESREWLSAFASPEQTFANAVQDLASELERLMNFYFYTLTTSERHFQSIIVTGDVEEMDKLQEGLRSNLRQPVVVPNWSGLNVTDTADDWSYSDYAVPLGLALRGKEG</sequence>
<dbReference type="Gene3D" id="3.30.1490.300">
    <property type="match status" value="1"/>
</dbReference>
<keyword evidence="2" id="KW-1185">Reference proteome</keyword>
<gene>
    <name evidence="1" type="ORF">GCM10010918_05560</name>
</gene>
<dbReference type="PANTHER" id="PTHR32432:SF3">
    <property type="entry name" value="ETHANOLAMINE UTILIZATION PROTEIN EUTJ"/>
    <property type="match status" value="1"/>
</dbReference>
<dbReference type="AlphaFoldDB" id="A0A917LT94"/>
<name>A0A917LT94_9BACL</name>
<dbReference type="RefSeq" id="WP_188887397.1">
    <property type="nucleotide sequence ID" value="NZ_BMHY01000001.1"/>
</dbReference>
<organism evidence="1 2">
    <name type="scientific">Paenibacillus radicis</name>
    <name type="common">ex Gao et al. 2016</name>
    <dbReference type="NCBI Taxonomy" id="1737354"/>
    <lineage>
        <taxon>Bacteria</taxon>
        <taxon>Bacillati</taxon>
        <taxon>Bacillota</taxon>
        <taxon>Bacilli</taxon>
        <taxon>Bacillales</taxon>
        <taxon>Paenibacillaceae</taxon>
        <taxon>Paenibacillus</taxon>
    </lineage>
</organism>
<accession>A0A917LT94</accession>
<dbReference type="PANTHER" id="PTHR32432">
    <property type="entry name" value="CELL DIVISION PROTEIN FTSA-RELATED"/>
    <property type="match status" value="1"/>
</dbReference>
<evidence type="ECO:0000313" key="1">
    <source>
        <dbReference type="EMBL" id="GGG55538.1"/>
    </source>
</evidence>
<dbReference type="EMBL" id="BMHY01000001">
    <property type="protein sequence ID" value="GGG55538.1"/>
    <property type="molecule type" value="Genomic_DNA"/>
</dbReference>
<evidence type="ECO:0000313" key="2">
    <source>
        <dbReference type="Proteomes" id="UP000600247"/>
    </source>
</evidence>
<protein>
    <submittedName>
        <fullName evidence="1">Pilus assembly protein PilM</fullName>
    </submittedName>
</protein>
<dbReference type="InterPro" id="IPR050696">
    <property type="entry name" value="FtsA/MreB"/>
</dbReference>
<dbReference type="Proteomes" id="UP000600247">
    <property type="component" value="Unassembled WGS sequence"/>
</dbReference>
<dbReference type="InterPro" id="IPR005883">
    <property type="entry name" value="PilM"/>
</dbReference>
<proteinExistence type="predicted"/>
<reference evidence="1 2" key="1">
    <citation type="journal article" date="2014" name="Int. J. Syst. Evol. Microbiol.">
        <title>Complete genome sequence of Corynebacterium casei LMG S-19264T (=DSM 44701T), isolated from a smear-ripened cheese.</title>
        <authorList>
            <consortium name="US DOE Joint Genome Institute (JGI-PGF)"/>
            <person name="Walter F."/>
            <person name="Albersmeier A."/>
            <person name="Kalinowski J."/>
            <person name="Ruckert C."/>
        </authorList>
    </citation>
    <scope>NUCLEOTIDE SEQUENCE [LARGE SCALE GENOMIC DNA]</scope>
    <source>
        <strain evidence="1 2">CGMCC 1.15286</strain>
    </source>
</reference>
<dbReference type="Pfam" id="PF11104">
    <property type="entry name" value="PilM_2"/>
    <property type="match status" value="1"/>
</dbReference>